<sequence>MASPTVHAAPLAELGALDVHHLYKLRVDVFVHEQDCPYAEIDEVDAAPTTLHYRALYDGGLAGTLRLFPSSAHGGVMHIGRVVTSPQFRGQGVAGRLIETAIADAGDVPIEIGAQSYLEDWYGRFGFVRCGDEYLDERIPHIPMRREPLPT</sequence>
<reference evidence="2 3" key="1">
    <citation type="submission" date="2016-06" db="EMBL/GenBank/DDBJ databases">
        <title>Complete genome sequence of a saline-alkali tolerant type strain Dietzia timorensis ID05-A0528T.</title>
        <authorList>
            <person name="Wu X."/>
        </authorList>
    </citation>
    <scope>NUCLEOTIDE SEQUENCE [LARGE SCALE GENOMIC DNA]</scope>
    <source>
        <strain evidence="2 3">ID05-A0528</strain>
    </source>
</reference>
<dbReference type="RefSeq" id="WP_067476498.1">
    <property type="nucleotide sequence ID" value="NZ_CP015961.1"/>
</dbReference>
<evidence type="ECO:0000313" key="2">
    <source>
        <dbReference type="EMBL" id="ANI90848.1"/>
    </source>
</evidence>
<dbReference type="OrthoDB" id="9796171at2"/>
<dbReference type="CDD" id="cd04301">
    <property type="entry name" value="NAT_SF"/>
    <property type="match status" value="1"/>
</dbReference>
<organism evidence="2 3">
    <name type="scientific">Dietzia timorensis</name>
    <dbReference type="NCBI Taxonomy" id="499555"/>
    <lineage>
        <taxon>Bacteria</taxon>
        <taxon>Bacillati</taxon>
        <taxon>Actinomycetota</taxon>
        <taxon>Actinomycetes</taxon>
        <taxon>Mycobacteriales</taxon>
        <taxon>Dietziaceae</taxon>
        <taxon>Dietzia</taxon>
    </lineage>
</organism>
<dbReference type="KEGG" id="dtm:BJL86_0036"/>
<accession>A0A173LH32</accession>
<dbReference type="EMBL" id="CP015961">
    <property type="protein sequence ID" value="ANI90848.1"/>
    <property type="molecule type" value="Genomic_DNA"/>
</dbReference>
<dbReference type="Gene3D" id="3.40.630.30">
    <property type="match status" value="1"/>
</dbReference>
<dbReference type="STRING" id="499555.BJL86_0036"/>
<evidence type="ECO:0000259" key="1">
    <source>
        <dbReference type="PROSITE" id="PS51186"/>
    </source>
</evidence>
<dbReference type="InterPro" id="IPR000182">
    <property type="entry name" value="GNAT_dom"/>
</dbReference>
<proteinExistence type="predicted"/>
<evidence type="ECO:0000313" key="3">
    <source>
        <dbReference type="Proteomes" id="UP000186104"/>
    </source>
</evidence>
<dbReference type="Proteomes" id="UP000186104">
    <property type="component" value="Chromosome"/>
</dbReference>
<dbReference type="GO" id="GO:0016747">
    <property type="term" value="F:acyltransferase activity, transferring groups other than amino-acyl groups"/>
    <property type="evidence" value="ECO:0007669"/>
    <property type="project" value="InterPro"/>
</dbReference>
<dbReference type="Pfam" id="PF13673">
    <property type="entry name" value="Acetyltransf_10"/>
    <property type="match status" value="1"/>
</dbReference>
<keyword evidence="3" id="KW-1185">Reference proteome</keyword>
<protein>
    <submittedName>
        <fullName evidence="2">UPF0039 protein</fullName>
    </submittedName>
</protein>
<gene>
    <name evidence="2" type="ORF">BJL86_0036</name>
</gene>
<dbReference type="SUPFAM" id="SSF55729">
    <property type="entry name" value="Acyl-CoA N-acyltransferases (Nat)"/>
    <property type="match status" value="1"/>
</dbReference>
<name>A0A173LH32_9ACTN</name>
<dbReference type="PROSITE" id="PS51186">
    <property type="entry name" value="GNAT"/>
    <property type="match status" value="1"/>
</dbReference>
<feature type="domain" description="N-acetyltransferase" evidence="1">
    <location>
        <begin position="9"/>
        <end position="149"/>
    </location>
</feature>
<dbReference type="AlphaFoldDB" id="A0A173LH32"/>
<dbReference type="InterPro" id="IPR016181">
    <property type="entry name" value="Acyl_CoA_acyltransferase"/>
</dbReference>